<dbReference type="EMBL" id="MCBQ01002965">
    <property type="protein sequence ID" value="RKF81954.1"/>
    <property type="molecule type" value="Genomic_DNA"/>
</dbReference>
<name>A0A420J591_9PEZI</name>
<evidence type="ECO:0000313" key="2">
    <source>
        <dbReference type="Proteomes" id="UP000283383"/>
    </source>
</evidence>
<comment type="caution">
    <text evidence="1">The sequence shown here is derived from an EMBL/GenBank/DDBJ whole genome shotgun (WGS) entry which is preliminary data.</text>
</comment>
<gene>
    <name evidence="1" type="ORF">GcM3_029027</name>
</gene>
<sequence length="100" mass="11333">MTSSIFQKYHNPNTVANLALGRERLALEERINQASIESQDNNLDYQATGAAQTIEDEDIIFAREERRVNFEILQAKARQELAAARAAEIANERLDREAKS</sequence>
<reference evidence="1 2" key="1">
    <citation type="journal article" date="2018" name="BMC Genomics">
        <title>Comparative genome analyses reveal sequence features reflecting distinct modes of host-adaptation between dicot and monocot powdery mildew.</title>
        <authorList>
            <person name="Wu Y."/>
            <person name="Ma X."/>
            <person name="Pan Z."/>
            <person name="Kale S.D."/>
            <person name="Song Y."/>
            <person name="King H."/>
            <person name="Zhang Q."/>
            <person name="Presley C."/>
            <person name="Deng X."/>
            <person name="Wei C.I."/>
            <person name="Xiao S."/>
        </authorList>
    </citation>
    <scope>NUCLEOTIDE SEQUENCE [LARGE SCALE GENOMIC DNA]</scope>
    <source>
        <strain evidence="1">UMSG3</strain>
    </source>
</reference>
<evidence type="ECO:0000313" key="1">
    <source>
        <dbReference type="EMBL" id="RKF81954.1"/>
    </source>
</evidence>
<dbReference type="AlphaFoldDB" id="A0A420J591"/>
<proteinExistence type="predicted"/>
<protein>
    <submittedName>
        <fullName evidence="1">Uncharacterized protein</fullName>
    </submittedName>
</protein>
<keyword evidence="2" id="KW-1185">Reference proteome</keyword>
<accession>A0A420J591</accession>
<dbReference type="Proteomes" id="UP000283383">
    <property type="component" value="Unassembled WGS sequence"/>
</dbReference>
<organism evidence="1 2">
    <name type="scientific">Golovinomyces cichoracearum</name>
    <dbReference type="NCBI Taxonomy" id="62708"/>
    <lineage>
        <taxon>Eukaryota</taxon>
        <taxon>Fungi</taxon>
        <taxon>Dikarya</taxon>
        <taxon>Ascomycota</taxon>
        <taxon>Pezizomycotina</taxon>
        <taxon>Leotiomycetes</taxon>
        <taxon>Erysiphales</taxon>
        <taxon>Erysiphaceae</taxon>
        <taxon>Golovinomyces</taxon>
    </lineage>
</organism>